<comment type="subcellular location">
    <subcellularLocation>
        <location evidence="1 10">Cell inner membrane</location>
    </subcellularLocation>
</comment>
<dbReference type="InterPro" id="IPR045584">
    <property type="entry name" value="Pilin-like"/>
</dbReference>
<evidence type="ECO:0000256" key="10">
    <source>
        <dbReference type="PIRNR" id="PIRNR002786"/>
    </source>
</evidence>
<dbReference type="Pfam" id="PF03934">
    <property type="entry name" value="T2SSK"/>
    <property type="match status" value="1"/>
</dbReference>
<dbReference type="SUPFAM" id="SSF47781">
    <property type="entry name" value="RuvA domain 2-like"/>
    <property type="match status" value="1"/>
</dbReference>
<feature type="transmembrane region" description="Helical" evidence="11">
    <location>
        <begin position="12"/>
        <end position="34"/>
    </location>
</feature>
<evidence type="ECO:0000313" key="15">
    <source>
        <dbReference type="Proteomes" id="UP000469734"/>
    </source>
</evidence>
<evidence type="ECO:0000256" key="9">
    <source>
        <dbReference type="ARBA" id="ARBA00023136"/>
    </source>
</evidence>
<feature type="domain" description="T2SS protein K first SAM-like" evidence="13">
    <location>
        <begin position="120"/>
        <end position="209"/>
    </location>
</feature>
<dbReference type="Gene3D" id="3.30.1300.30">
    <property type="entry name" value="GSPII I/J protein-like"/>
    <property type="match status" value="1"/>
</dbReference>
<keyword evidence="5 10" id="KW-0997">Cell inner membrane</keyword>
<accession>A0A7X4KGW3</accession>
<evidence type="ECO:0000256" key="6">
    <source>
        <dbReference type="ARBA" id="ARBA00022692"/>
    </source>
</evidence>
<dbReference type="Proteomes" id="UP000469734">
    <property type="component" value="Unassembled WGS sequence"/>
</dbReference>
<dbReference type="SUPFAM" id="SSF54523">
    <property type="entry name" value="Pili subunits"/>
    <property type="match status" value="1"/>
</dbReference>
<feature type="domain" description="T2SS protein K second SAM-like" evidence="12">
    <location>
        <begin position="213"/>
        <end position="257"/>
    </location>
</feature>
<keyword evidence="9 10" id="KW-0472">Membrane</keyword>
<evidence type="ECO:0000256" key="7">
    <source>
        <dbReference type="ARBA" id="ARBA00022927"/>
    </source>
</evidence>
<keyword evidence="8 11" id="KW-1133">Transmembrane helix</keyword>
<dbReference type="RefSeq" id="WP_161050187.1">
    <property type="nucleotide sequence ID" value="NZ_WWCR01000010.1"/>
</dbReference>
<dbReference type="NCBIfam" id="NF037980">
    <property type="entry name" value="T2SS_GspK"/>
    <property type="match status" value="1"/>
</dbReference>
<dbReference type="InterPro" id="IPR049031">
    <property type="entry name" value="T2SSK_SAM-like_1st"/>
</dbReference>
<dbReference type="PANTHER" id="PTHR38831">
    <property type="entry name" value="TYPE II SECRETION SYSTEM PROTEIN K"/>
    <property type="match status" value="1"/>
</dbReference>
<dbReference type="PANTHER" id="PTHR38831:SF1">
    <property type="entry name" value="TYPE II SECRETION SYSTEM PROTEIN K-RELATED"/>
    <property type="match status" value="1"/>
</dbReference>
<evidence type="ECO:0000256" key="3">
    <source>
        <dbReference type="ARBA" id="ARBA00022448"/>
    </source>
</evidence>
<keyword evidence="3 10" id="KW-0813">Transport</keyword>
<evidence type="ECO:0000256" key="2">
    <source>
        <dbReference type="ARBA" id="ARBA00007246"/>
    </source>
</evidence>
<dbReference type="GO" id="GO:0005886">
    <property type="term" value="C:plasma membrane"/>
    <property type="evidence" value="ECO:0007669"/>
    <property type="project" value="UniProtKB-SubCell"/>
</dbReference>
<dbReference type="Pfam" id="PF21687">
    <property type="entry name" value="T2SSK_1st"/>
    <property type="match status" value="1"/>
</dbReference>
<dbReference type="InterPro" id="IPR038072">
    <property type="entry name" value="GspK_central_sf"/>
</dbReference>
<reference evidence="14 15" key="1">
    <citation type="submission" date="2019-12" db="EMBL/GenBank/DDBJ databases">
        <title>Novel species isolated from a subtropical stream in China.</title>
        <authorList>
            <person name="Lu H."/>
        </authorList>
    </citation>
    <scope>NUCLEOTIDE SEQUENCE [LARGE SCALE GENOMIC DNA]</scope>
    <source>
        <strain evidence="14 15">FT134W</strain>
    </source>
</reference>
<dbReference type="PIRSF" id="PIRSF002786">
    <property type="entry name" value="XcpX"/>
    <property type="match status" value="1"/>
</dbReference>
<evidence type="ECO:0000256" key="1">
    <source>
        <dbReference type="ARBA" id="ARBA00004533"/>
    </source>
</evidence>
<evidence type="ECO:0000259" key="13">
    <source>
        <dbReference type="Pfam" id="PF21687"/>
    </source>
</evidence>
<evidence type="ECO:0000256" key="5">
    <source>
        <dbReference type="ARBA" id="ARBA00022519"/>
    </source>
</evidence>
<dbReference type="EMBL" id="WWCR01000010">
    <property type="protein sequence ID" value="MYM72820.1"/>
    <property type="molecule type" value="Genomic_DNA"/>
</dbReference>
<keyword evidence="6 11" id="KW-0812">Transmembrane</keyword>
<comment type="similarity">
    <text evidence="2 10">Belongs to the GSP K family.</text>
</comment>
<comment type="caution">
    <text evidence="14">The sequence shown here is derived from an EMBL/GenBank/DDBJ whole genome shotgun (WGS) entry which is preliminary data.</text>
</comment>
<sequence length="311" mass="34126">MRPHRFVQRQRGIALVTAMLITALAVTAVTSLFWQQQVQVQMLENQRLHVQSAWLLRAGLDWTRQVLRSDAENMPELTTLDGAWNRQPPGIQLDRYLDQDADAAAAAPASIGSRIVDAQSRYNLSNLAAARTLNLAEIGVYGRLLLGLGLDPSLAWRTAQVVAAGQPGEVAPAGRRQAALSRVDELLSVPGYTPQILARLQDLVVVLPAPAALNLNTAPPLVLAAVTGLDPAQAKQLAERRRQAYFRTMEEFKAALPDARVLEGLNVGLRSDYFLVESRVKLERSALDSVSLMYRPRGGVAVTELVWTREE</sequence>
<evidence type="ECO:0000256" key="8">
    <source>
        <dbReference type="ARBA" id="ARBA00022989"/>
    </source>
</evidence>
<evidence type="ECO:0000313" key="14">
    <source>
        <dbReference type="EMBL" id="MYM72820.1"/>
    </source>
</evidence>
<protein>
    <recommendedName>
        <fullName evidence="10">Type II secretion system protein K</fullName>
    </recommendedName>
</protein>
<evidence type="ECO:0000259" key="12">
    <source>
        <dbReference type="Pfam" id="PF03934"/>
    </source>
</evidence>
<evidence type="ECO:0000256" key="11">
    <source>
        <dbReference type="SAM" id="Phobius"/>
    </source>
</evidence>
<name>A0A7X4KGW3_9BURK</name>
<proteinExistence type="inferred from homology"/>
<dbReference type="GO" id="GO:0009306">
    <property type="term" value="P:protein secretion"/>
    <property type="evidence" value="ECO:0007669"/>
    <property type="project" value="InterPro"/>
</dbReference>
<dbReference type="AlphaFoldDB" id="A0A7X4KGW3"/>
<evidence type="ECO:0000256" key="4">
    <source>
        <dbReference type="ARBA" id="ARBA00022475"/>
    </source>
</evidence>
<keyword evidence="4 10" id="KW-1003">Cell membrane</keyword>
<dbReference type="SUPFAM" id="SSF158544">
    <property type="entry name" value="GspK insert domain-like"/>
    <property type="match status" value="1"/>
</dbReference>
<gene>
    <name evidence="14" type="primary">gspK</name>
    <name evidence="14" type="ORF">GTP56_11480</name>
</gene>
<dbReference type="InterPro" id="IPR049179">
    <property type="entry name" value="T2SSK_SAM-like_2nd"/>
</dbReference>
<dbReference type="InterPro" id="IPR005628">
    <property type="entry name" value="GspK"/>
</dbReference>
<dbReference type="InterPro" id="IPR010994">
    <property type="entry name" value="RuvA_2-like"/>
</dbReference>
<keyword evidence="7" id="KW-0653">Protein transport</keyword>
<organism evidence="14 15">
    <name type="scientific">Duganella margarita</name>
    <dbReference type="NCBI Taxonomy" id="2692170"/>
    <lineage>
        <taxon>Bacteria</taxon>
        <taxon>Pseudomonadati</taxon>
        <taxon>Pseudomonadota</taxon>
        <taxon>Betaproteobacteria</taxon>
        <taxon>Burkholderiales</taxon>
        <taxon>Oxalobacteraceae</taxon>
        <taxon>Telluria group</taxon>
        <taxon>Duganella</taxon>
    </lineage>
</organism>